<accession>A0A517PR04</accession>
<name>A0A517PR04_9PLAN</name>
<dbReference type="AlphaFoldDB" id="A0A517PR04"/>
<reference evidence="2 3" key="1">
    <citation type="submission" date="2019-02" db="EMBL/GenBank/DDBJ databases">
        <title>Deep-cultivation of Planctomycetes and their phenomic and genomic characterization uncovers novel biology.</title>
        <authorList>
            <person name="Wiegand S."/>
            <person name="Jogler M."/>
            <person name="Boedeker C."/>
            <person name="Pinto D."/>
            <person name="Vollmers J."/>
            <person name="Rivas-Marin E."/>
            <person name="Kohn T."/>
            <person name="Peeters S.H."/>
            <person name="Heuer A."/>
            <person name="Rast P."/>
            <person name="Oberbeckmann S."/>
            <person name="Bunk B."/>
            <person name="Jeske O."/>
            <person name="Meyerdierks A."/>
            <person name="Storesund J.E."/>
            <person name="Kallscheuer N."/>
            <person name="Luecker S."/>
            <person name="Lage O.M."/>
            <person name="Pohl T."/>
            <person name="Merkel B.J."/>
            <person name="Hornburger P."/>
            <person name="Mueller R.-W."/>
            <person name="Bruemmer F."/>
            <person name="Labrenz M."/>
            <person name="Spormann A.M."/>
            <person name="Op den Camp H."/>
            <person name="Overmann J."/>
            <person name="Amann R."/>
            <person name="Jetten M.S.M."/>
            <person name="Mascher T."/>
            <person name="Medema M.H."/>
            <person name="Devos D.P."/>
            <person name="Kaster A.-K."/>
            <person name="Ovreas L."/>
            <person name="Rohde M."/>
            <person name="Galperin M.Y."/>
            <person name="Jogler C."/>
        </authorList>
    </citation>
    <scope>NUCLEOTIDE SEQUENCE [LARGE SCALE GENOMIC DNA]</scope>
    <source>
        <strain evidence="2 3">HG66A1</strain>
    </source>
</reference>
<dbReference type="RefSeq" id="WP_145186648.1">
    <property type="nucleotide sequence ID" value="NZ_CP036266.1"/>
</dbReference>
<evidence type="ECO:0000256" key="1">
    <source>
        <dbReference type="SAM" id="Phobius"/>
    </source>
</evidence>
<protein>
    <submittedName>
        <fullName evidence="2">Uncharacterized protein</fullName>
    </submittedName>
</protein>
<evidence type="ECO:0000313" key="3">
    <source>
        <dbReference type="Proteomes" id="UP000320421"/>
    </source>
</evidence>
<keyword evidence="1" id="KW-1133">Transmembrane helix</keyword>
<proteinExistence type="predicted"/>
<keyword evidence="3" id="KW-1185">Reference proteome</keyword>
<evidence type="ECO:0000313" key="2">
    <source>
        <dbReference type="EMBL" id="QDT21790.1"/>
    </source>
</evidence>
<feature type="transmembrane region" description="Helical" evidence="1">
    <location>
        <begin position="380"/>
        <end position="400"/>
    </location>
</feature>
<dbReference type="EMBL" id="CP036266">
    <property type="protein sequence ID" value="QDT21790.1"/>
    <property type="molecule type" value="Genomic_DNA"/>
</dbReference>
<keyword evidence="1" id="KW-0472">Membrane</keyword>
<dbReference type="Proteomes" id="UP000320421">
    <property type="component" value="Chromosome"/>
</dbReference>
<keyword evidence="1" id="KW-0812">Transmembrane</keyword>
<sequence>MLRWNFLLLILVGTLGLCFGDREVAADEAVLPQIPAMSADAFFALPVEEQRALLVEALEQRLRLFENISYEARSRRYKVHADLVAFPYQGAIPDPADEIILRAEGRTRCLGESFRDDFTFTVPKTPEHEEIRDAKMIKVCDVQQGEVRSATLVNGKEESQSRGQISHLKEGQNPAGMLTRWGRGTSGQHQIFFIQDAVLALETVEVDLDASPSIKSGQIGDRKTISISYPIKVERRQSWTGIMCVNFDPARQFLPLAYRLERFDQRVEGRKLRWFEAMRVEQAEQQQGIWFPARLYLLQGTELPTAKAGGSALEIQVEAVSFGTVTDQDLAFTFPAGVDVRNYTNGVRFTADGKGGVQGEVEGIPYLNGYYLGSLFGPGLLKYLFSCVGISTFLLGWYLVRRQERIERQQSVSAGV</sequence>
<gene>
    <name evidence="2" type="ORF">HG66A1_35930</name>
</gene>
<organism evidence="2 3">
    <name type="scientific">Gimesia chilikensis</name>
    <dbReference type="NCBI Taxonomy" id="2605989"/>
    <lineage>
        <taxon>Bacteria</taxon>
        <taxon>Pseudomonadati</taxon>
        <taxon>Planctomycetota</taxon>
        <taxon>Planctomycetia</taxon>
        <taxon>Planctomycetales</taxon>
        <taxon>Planctomycetaceae</taxon>
        <taxon>Gimesia</taxon>
    </lineage>
</organism>
<dbReference type="OrthoDB" id="292040at2"/>